<comment type="caution">
    <text evidence="1">The sequence shown here is derived from an EMBL/GenBank/DDBJ whole genome shotgun (WGS) entry which is preliminary data.</text>
</comment>
<dbReference type="InterPro" id="IPR019004">
    <property type="entry name" value="YqeY/Aim41"/>
</dbReference>
<sequence length="152" mass="16769">MADSALKLQLTEAMKDAMRAKDKARLGTVRLALSEVKRIEVDERIEPDDARVLNILEKMIKQRRESIRQYESASRKDLADIEQAEIDVLQTFMPQPLSDAEIDTIVTQALTDTGASSVQDMGKVMAAVKPQMAGRADMGAVGQLIKKKLGQA</sequence>
<evidence type="ECO:0008006" key="2">
    <source>
        <dbReference type="Google" id="ProtNLM"/>
    </source>
</evidence>
<dbReference type="GO" id="GO:0016884">
    <property type="term" value="F:carbon-nitrogen ligase activity, with glutamine as amido-N-donor"/>
    <property type="evidence" value="ECO:0007669"/>
    <property type="project" value="InterPro"/>
</dbReference>
<reference evidence="1" key="1">
    <citation type="journal article" date="2015" name="Nature">
        <title>Complex archaea that bridge the gap between prokaryotes and eukaryotes.</title>
        <authorList>
            <person name="Spang A."/>
            <person name="Saw J.H."/>
            <person name="Jorgensen S.L."/>
            <person name="Zaremba-Niedzwiedzka K."/>
            <person name="Martijn J."/>
            <person name="Lind A.E."/>
            <person name="van Eijk R."/>
            <person name="Schleper C."/>
            <person name="Guy L."/>
            <person name="Ettema T.J."/>
        </authorList>
    </citation>
    <scope>NUCLEOTIDE SEQUENCE</scope>
</reference>
<dbReference type="Gene3D" id="1.10.1510.10">
    <property type="entry name" value="Uncharacterised protein YqeY/AIM41 PF09424, N-terminal domain"/>
    <property type="match status" value="1"/>
</dbReference>
<dbReference type="InterPro" id="IPR003789">
    <property type="entry name" value="Asn/Gln_tRNA_amidoTrase-B-like"/>
</dbReference>
<protein>
    <recommendedName>
        <fullName evidence="2">GatB/YqeY domain-containing protein</fullName>
    </recommendedName>
</protein>
<dbReference type="PANTHER" id="PTHR28055:SF1">
    <property type="entry name" value="ALTERED INHERITANCE OF MITOCHONDRIA PROTEIN 41, MITOCHONDRIAL"/>
    <property type="match status" value="1"/>
</dbReference>
<dbReference type="InterPro" id="IPR042184">
    <property type="entry name" value="YqeY/Aim41_N"/>
</dbReference>
<dbReference type="SUPFAM" id="SSF89095">
    <property type="entry name" value="GatB/YqeY motif"/>
    <property type="match status" value="1"/>
</dbReference>
<organism evidence="1">
    <name type="scientific">marine sediment metagenome</name>
    <dbReference type="NCBI Taxonomy" id="412755"/>
    <lineage>
        <taxon>unclassified sequences</taxon>
        <taxon>metagenomes</taxon>
        <taxon>ecological metagenomes</taxon>
    </lineage>
</organism>
<dbReference type="Gene3D" id="1.10.10.410">
    <property type="match status" value="1"/>
</dbReference>
<dbReference type="Pfam" id="PF09424">
    <property type="entry name" value="YqeY"/>
    <property type="match status" value="1"/>
</dbReference>
<dbReference type="InterPro" id="IPR023168">
    <property type="entry name" value="GatB_Yqey_C_2"/>
</dbReference>
<name>A0A0F9Y4L1_9ZZZZ</name>
<proteinExistence type="predicted"/>
<evidence type="ECO:0000313" key="1">
    <source>
        <dbReference type="EMBL" id="KKO06787.1"/>
    </source>
</evidence>
<dbReference type="EMBL" id="LAZR01000014">
    <property type="protein sequence ID" value="KKO06787.1"/>
    <property type="molecule type" value="Genomic_DNA"/>
</dbReference>
<dbReference type="PANTHER" id="PTHR28055">
    <property type="entry name" value="ALTERED INHERITANCE OF MITOCHONDRIA PROTEIN 41, MITOCHONDRIAL"/>
    <property type="match status" value="1"/>
</dbReference>
<gene>
    <name evidence="1" type="ORF">LCGC14_0059710</name>
</gene>
<dbReference type="AlphaFoldDB" id="A0A0F9Y4L1"/>
<accession>A0A0F9Y4L1</accession>